<reference evidence="1" key="2">
    <citation type="submission" date="2025-08" db="UniProtKB">
        <authorList>
            <consortium name="Ensembl"/>
        </authorList>
    </citation>
    <scope>IDENTIFICATION</scope>
</reference>
<dbReference type="OMA" id="QTIGTWH"/>
<dbReference type="InterPro" id="IPR043502">
    <property type="entry name" value="DNA/RNA_pol_sf"/>
</dbReference>
<dbReference type="Proteomes" id="UP000694399">
    <property type="component" value="Chromosome B1"/>
</dbReference>
<proteinExistence type="predicted"/>
<reference evidence="1" key="3">
    <citation type="submission" date="2025-09" db="UniProtKB">
        <authorList>
            <consortium name="Ensembl"/>
        </authorList>
    </citation>
    <scope>IDENTIFICATION</scope>
</reference>
<sequence>MPIVTLGVLTQTIGPWQWPVAYLSKKLDPVATGWVPCLRALAATILSSPWDKISHEHSTPLPLQLSTCCPWPSCVSIAHHELKVSPLLN</sequence>
<dbReference type="Gene3D" id="3.10.20.370">
    <property type="match status" value="1"/>
</dbReference>
<accession>A0A8C8WKF3</accession>
<evidence type="ECO:0000313" key="1">
    <source>
        <dbReference type="Ensembl" id="ENSPLOP00000005297.1"/>
    </source>
</evidence>
<dbReference type="GeneTree" id="ENSGT01040000240582"/>
<organism evidence="1 2">
    <name type="scientific">Panthera leo</name>
    <name type="common">Lion</name>
    <dbReference type="NCBI Taxonomy" id="9689"/>
    <lineage>
        <taxon>Eukaryota</taxon>
        <taxon>Metazoa</taxon>
        <taxon>Chordata</taxon>
        <taxon>Craniata</taxon>
        <taxon>Vertebrata</taxon>
        <taxon>Euteleostomi</taxon>
        <taxon>Mammalia</taxon>
        <taxon>Eutheria</taxon>
        <taxon>Laurasiatheria</taxon>
        <taxon>Carnivora</taxon>
        <taxon>Feliformia</taxon>
        <taxon>Felidae</taxon>
        <taxon>Pantherinae</taxon>
        <taxon>Panthera</taxon>
    </lineage>
</organism>
<keyword evidence="2" id="KW-1185">Reference proteome</keyword>
<dbReference type="Ensembl" id="ENSPLOT00000005867.1">
    <property type="protein sequence ID" value="ENSPLOP00000005297.1"/>
    <property type="gene ID" value="ENSPLOG00000003898.1"/>
</dbReference>
<name>A0A8C8WKF3_PANLE</name>
<reference evidence="1" key="1">
    <citation type="journal article" date="2019" name="bioRxiv">
        <title>Long live the king: chromosome-level assembly of the lion (Panthera leo) using linked-read, Hi-C, and long read data.</title>
        <authorList>
            <person name="Armstrong E.E."/>
            <person name="Taylor R.W."/>
            <person name="Miller D.E."/>
            <person name="Kaelin C."/>
            <person name="Barsh G."/>
            <person name="Hadly E.A."/>
            <person name="Petrov D."/>
        </authorList>
    </citation>
    <scope>NUCLEOTIDE SEQUENCE [LARGE SCALE GENOMIC DNA]</scope>
</reference>
<dbReference type="AlphaFoldDB" id="A0A8C8WKF3"/>
<protein>
    <submittedName>
        <fullName evidence="1">Uncharacterized protein</fullName>
    </submittedName>
</protein>
<evidence type="ECO:0000313" key="2">
    <source>
        <dbReference type="Proteomes" id="UP000694399"/>
    </source>
</evidence>
<dbReference type="SUPFAM" id="SSF56672">
    <property type="entry name" value="DNA/RNA polymerases"/>
    <property type="match status" value="1"/>
</dbReference>